<comment type="similarity">
    <text evidence="2 14 16">Belongs to the TonB-dependent receptor family.</text>
</comment>
<reference evidence="20 21" key="1">
    <citation type="submission" date="2021-02" db="EMBL/GenBank/DDBJ databases">
        <authorList>
            <person name="Lee D.-H."/>
        </authorList>
    </citation>
    <scope>NUCLEOTIDE SEQUENCE [LARGE SCALE GENOMIC DNA]</scope>
    <source>
        <strain evidence="20 21">UL073</strain>
    </source>
</reference>
<dbReference type="Pfam" id="PF00593">
    <property type="entry name" value="TonB_dep_Rec_b-barrel"/>
    <property type="match status" value="1"/>
</dbReference>
<gene>
    <name evidence="20" type="ORF">JQX08_03250</name>
</gene>
<evidence type="ECO:0000256" key="6">
    <source>
        <dbReference type="ARBA" id="ARBA00022692"/>
    </source>
</evidence>
<dbReference type="CDD" id="cd01347">
    <property type="entry name" value="ligand_gated_channel"/>
    <property type="match status" value="1"/>
</dbReference>
<protein>
    <submittedName>
        <fullName evidence="20">TonB-dependent siderophore receptor</fullName>
    </submittedName>
</protein>
<evidence type="ECO:0000256" key="13">
    <source>
        <dbReference type="ARBA" id="ARBA00023237"/>
    </source>
</evidence>
<name>A0ABS2IAM1_9GAMM</name>
<dbReference type="Gene3D" id="2.170.130.10">
    <property type="entry name" value="TonB-dependent receptor, plug domain"/>
    <property type="match status" value="1"/>
</dbReference>
<keyword evidence="13 14" id="KW-0998">Cell outer membrane</keyword>
<keyword evidence="9" id="KW-0406">Ion transport</keyword>
<evidence type="ECO:0000256" key="17">
    <source>
        <dbReference type="SAM" id="SignalP"/>
    </source>
</evidence>
<feature type="signal peptide" evidence="17">
    <location>
        <begin position="1"/>
        <end position="25"/>
    </location>
</feature>
<evidence type="ECO:0000256" key="8">
    <source>
        <dbReference type="ARBA" id="ARBA00023004"/>
    </source>
</evidence>
<dbReference type="NCBIfam" id="TIGR01783">
    <property type="entry name" value="TonB-siderophor"/>
    <property type="match status" value="1"/>
</dbReference>
<keyword evidence="5" id="KW-0410">Iron transport</keyword>
<feature type="domain" description="TonB-dependent receptor-like beta-barrel" evidence="18">
    <location>
        <begin position="246"/>
        <end position="678"/>
    </location>
</feature>
<dbReference type="InterPro" id="IPR010105">
    <property type="entry name" value="TonB_sidphr_rcpt"/>
</dbReference>
<evidence type="ECO:0000256" key="11">
    <source>
        <dbReference type="ARBA" id="ARBA00023136"/>
    </source>
</evidence>
<evidence type="ECO:0000256" key="3">
    <source>
        <dbReference type="ARBA" id="ARBA00022448"/>
    </source>
</evidence>
<evidence type="ECO:0000256" key="1">
    <source>
        <dbReference type="ARBA" id="ARBA00004571"/>
    </source>
</evidence>
<comment type="subcellular location">
    <subcellularLocation>
        <location evidence="1 14">Cell outer membrane</location>
        <topology evidence="1 14">Multi-pass membrane protein</topology>
    </subcellularLocation>
</comment>
<keyword evidence="10 16" id="KW-0798">TonB box</keyword>
<dbReference type="InterPro" id="IPR036942">
    <property type="entry name" value="Beta-barrel_TonB_sf"/>
</dbReference>
<evidence type="ECO:0000256" key="15">
    <source>
        <dbReference type="PROSITE-ProRule" id="PRU10144"/>
    </source>
</evidence>
<feature type="short sequence motif" description="TonB C-terminal box" evidence="15">
    <location>
        <begin position="693"/>
        <end position="710"/>
    </location>
</feature>
<dbReference type="Pfam" id="PF07715">
    <property type="entry name" value="Plug"/>
    <property type="match status" value="1"/>
</dbReference>
<evidence type="ECO:0000256" key="5">
    <source>
        <dbReference type="ARBA" id="ARBA00022496"/>
    </source>
</evidence>
<keyword evidence="3 14" id="KW-0813">Transport</keyword>
<comment type="caution">
    <text evidence="20">The sequence shown here is derived from an EMBL/GenBank/DDBJ whole genome shotgun (WGS) entry which is preliminary data.</text>
</comment>
<dbReference type="Gene3D" id="2.40.170.20">
    <property type="entry name" value="TonB-dependent receptor, beta-barrel domain"/>
    <property type="match status" value="1"/>
</dbReference>
<keyword evidence="12 20" id="KW-0675">Receptor</keyword>
<dbReference type="InterPro" id="IPR037066">
    <property type="entry name" value="Plug_dom_sf"/>
</dbReference>
<evidence type="ECO:0000259" key="19">
    <source>
        <dbReference type="Pfam" id="PF07715"/>
    </source>
</evidence>
<evidence type="ECO:0000256" key="7">
    <source>
        <dbReference type="ARBA" id="ARBA00022729"/>
    </source>
</evidence>
<keyword evidence="21" id="KW-1185">Reference proteome</keyword>
<keyword evidence="6 14" id="KW-0812">Transmembrane</keyword>
<evidence type="ECO:0000259" key="18">
    <source>
        <dbReference type="Pfam" id="PF00593"/>
    </source>
</evidence>
<accession>A0ABS2IAM1</accession>
<dbReference type="InterPro" id="IPR012910">
    <property type="entry name" value="Plug_dom"/>
</dbReference>
<evidence type="ECO:0000256" key="2">
    <source>
        <dbReference type="ARBA" id="ARBA00009810"/>
    </source>
</evidence>
<evidence type="ECO:0000313" key="21">
    <source>
        <dbReference type="Proteomes" id="UP000717995"/>
    </source>
</evidence>
<evidence type="ECO:0000313" key="20">
    <source>
        <dbReference type="EMBL" id="MBM7059713.1"/>
    </source>
</evidence>
<keyword evidence="11 14" id="KW-0472">Membrane</keyword>
<dbReference type="SUPFAM" id="SSF56935">
    <property type="entry name" value="Porins"/>
    <property type="match status" value="1"/>
</dbReference>
<dbReference type="InterPro" id="IPR010917">
    <property type="entry name" value="TonB_rcpt_CS"/>
</dbReference>
<feature type="chain" id="PRO_5046076301" evidence="17">
    <location>
        <begin position="26"/>
        <end position="710"/>
    </location>
</feature>
<evidence type="ECO:0000256" key="4">
    <source>
        <dbReference type="ARBA" id="ARBA00022452"/>
    </source>
</evidence>
<evidence type="ECO:0000256" key="16">
    <source>
        <dbReference type="RuleBase" id="RU003357"/>
    </source>
</evidence>
<dbReference type="Proteomes" id="UP000717995">
    <property type="component" value="Unassembled WGS sequence"/>
</dbReference>
<dbReference type="InterPro" id="IPR039426">
    <property type="entry name" value="TonB-dep_rcpt-like"/>
</dbReference>
<evidence type="ECO:0000256" key="10">
    <source>
        <dbReference type="ARBA" id="ARBA00023077"/>
    </source>
</evidence>
<organism evidence="20 21">
    <name type="scientific">Zestomonas insulae</name>
    <dbReference type="NCBI Taxonomy" id="2809017"/>
    <lineage>
        <taxon>Bacteria</taxon>
        <taxon>Pseudomonadati</taxon>
        <taxon>Pseudomonadota</taxon>
        <taxon>Gammaproteobacteria</taxon>
        <taxon>Pseudomonadales</taxon>
        <taxon>Pseudomonadaceae</taxon>
        <taxon>Zestomonas</taxon>
    </lineage>
</organism>
<keyword evidence="8" id="KW-0408">Iron</keyword>
<dbReference type="PANTHER" id="PTHR30442:SF0">
    <property type="entry name" value="FE(3+) DICITRATE TRANSPORT PROTEIN FECA"/>
    <property type="match status" value="1"/>
</dbReference>
<dbReference type="PROSITE" id="PS52016">
    <property type="entry name" value="TONB_DEPENDENT_REC_3"/>
    <property type="match status" value="1"/>
</dbReference>
<proteinExistence type="inferred from homology"/>
<keyword evidence="7 17" id="KW-0732">Signal</keyword>
<evidence type="ECO:0000256" key="12">
    <source>
        <dbReference type="ARBA" id="ARBA00023170"/>
    </source>
</evidence>
<dbReference type="PANTHER" id="PTHR30442">
    <property type="entry name" value="IRON III DICITRATE TRANSPORT PROTEIN FECA"/>
    <property type="match status" value="1"/>
</dbReference>
<dbReference type="EMBL" id="JAFEUP010000001">
    <property type="protein sequence ID" value="MBM7059713.1"/>
    <property type="molecule type" value="Genomic_DNA"/>
</dbReference>
<sequence length="710" mass="78314">MQSVGMPSRLALGVALALGTITSVAAEELELGNVEVVGDWLGEATDEDVKNHPGARSVVDQQTIEESGAKQVRELLRKVPGLQVQESNGTGGSDLSLNVGTRGLTARLSPRSTILIDGVPMAFAPYGQPQLSLAPVAVGNLEKIDVVRGGGAVRYGPQNVGGIINFVTREIPETQAGNINVGTEVAGHGGFKTQTSAFLGGTADNGMGAALLYSGIRGAGYRNDNDGTLVDDFMLKNKFALSEIDELATSLHYYRADADMPGGLNAAQFDADPYQSVRPYDSFEGERKDFSFKYTRTPDANRTFELGSYYYESYRGSNIVTERSAVNDQLMSYPRNYHVFGIEPRYSQLFLWGEVAHEVGVGYRYVDEGMHEQTKSSAVYNRASGTPYTTPFTETADNTGGTEAHSVYIDDRIDVGRWTLTPGLRYERVRTTWHNRLKGYEREVNYLEPLPSLNVMYHLSDEWKLYANYNTSFGSLQYFQLGQDPGAPLTSYGNEVGPGLEPEKAHTYELGTRYDNGAWRGEVTLFRIEFDSQLQYAKQDGWTQLGATTHEGIETALSYDLGSLDPALDGLSTYASFTYTKATADKGVFADKDLNFYSRITSILGLRYTRNRWTWNLDGFAQSQQYVADVANGIYYRNETADGRYGDIPGYAIWNARGEYAFGPQLSNLTLGVGVKNLLGHEYFTRSLDNNYGKYLGQPRTLFVQAGVSF</sequence>
<evidence type="ECO:0000256" key="9">
    <source>
        <dbReference type="ARBA" id="ARBA00023065"/>
    </source>
</evidence>
<feature type="domain" description="TonB-dependent receptor plug" evidence="19">
    <location>
        <begin position="49"/>
        <end position="163"/>
    </location>
</feature>
<evidence type="ECO:0000256" key="14">
    <source>
        <dbReference type="PROSITE-ProRule" id="PRU01360"/>
    </source>
</evidence>
<dbReference type="PROSITE" id="PS01156">
    <property type="entry name" value="TONB_DEPENDENT_REC_2"/>
    <property type="match status" value="1"/>
</dbReference>
<dbReference type="InterPro" id="IPR000531">
    <property type="entry name" value="Beta-barrel_TonB"/>
</dbReference>
<keyword evidence="4 14" id="KW-1134">Transmembrane beta strand</keyword>